<dbReference type="GO" id="GO:0003955">
    <property type="term" value="F:NAD(P)H dehydrogenase (quinone) activity"/>
    <property type="evidence" value="ECO:0007669"/>
    <property type="project" value="TreeGrafter"/>
</dbReference>
<dbReference type="Gene3D" id="3.50.50.60">
    <property type="entry name" value="FAD/NAD(P)-binding domain"/>
    <property type="match status" value="2"/>
</dbReference>
<dbReference type="NCBIfam" id="NF004939">
    <property type="entry name" value="PRK06292.1-1"/>
    <property type="match status" value="1"/>
</dbReference>
<accession>A0A1I5T043</accession>
<evidence type="ECO:0000259" key="4">
    <source>
        <dbReference type="Pfam" id="PF02852"/>
    </source>
</evidence>
<dbReference type="InterPro" id="IPR016156">
    <property type="entry name" value="FAD/NAD-linked_Rdtase_dimer_sf"/>
</dbReference>
<evidence type="ECO:0000313" key="6">
    <source>
        <dbReference type="EMBL" id="SFP76392.1"/>
    </source>
</evidence>
<evidence type="ECO:0000313" key="7">
    <source>
        <dbReference type="Proteomes" id="UP000199356"/>
    </source>
</evidence>
<organism evidence="6 7">
    <name type="scientific">Tranquillimonas alkanivorans</name>
    <dbReference type="NCBI Taxonomy" id="441119"/>
    <lineage>
        <taxon>Bacteria</taxon>
        <taxon>Pseudomonadati</taxon>
        <taxon>Pseudomonadota</taxon>
        <taxon>Alphaproteobacteria</taxon>
        <taxon>Rhodobacterales</taxon>
        <taxon>Roseobacteraceae</taxon>
        <taxon>Tranquillimonas</taxon>
    </lineage>
</organism>
<dbReference type="PRINTS" id="PR00411">
    <property type="entry name" value="PNDRDTASEI"/>
</dbReference>
<dbReference type="Proteomes" id="UP000199356">
    <property type="component" value="Unassembled WGS sequence"/>
</dbReference>
<protein>
    <submittedName>
        <fullName evidence="6">Dihydrolipoamide dehydrogenase</fullName>
    </submittedName>
</protein>
<dbReference type="GO" id="GO:0050660">
    <property type="term" value="F:flavin adenine dinucleotide binding"/>
    <property type="evidence" value="ECO:0007669"/>
    <property type="project" value="TreeGrafter"/>
</dbReference>
<dbReference type="PANTHER" id="PTHR43014:SF4">
    <property type="entry name" value="PYRIDINE NUCLEOTIDE-DISULFIDE OXIDOREDUCTASE RCLA-RELATED"/>
    <property type="match status" value="1"/>
</dbReference>
<dbReference type="InterPro" id="IPR036188">
    <property type="entry name" value="FAD/NAD-bd_sf"/>
</dbReference>
<feature type="domain" description="Pyridine nucleotide-disulphide oxidoreductase dimerisation" evidence="4">
    <location>
        <begin position="339"/>
        <end position="443"/>
    </location>
</feature>
<dbReference type="EMBL" id="FOXA01000012">
    <property type="protein sequence ID" value="SFP76392.1"/>
    <property type="molecule type" value="Genomic_DNA"/>
</dbReference>
<dbReference type="PANTHER" id="PTHR43014">
    <property type="entry name" value="MERCURIC REDUCTASE"/>
    <property type="match status" value="1"/>
</dbReference>
<evidence type="ECO:0000256" key="1">
    <source>
        <dbReference type="ARBA" id="ARBA00001974"/>
    </source>
</evidence>
<dbReference type="SUPFAM" id="SSF55424">
    <property type="entry name" value="FAD/NAD-linked reductases, dimerisation (C-terminal) domain"/>
    <property type="match status" value="1"/>
</dbReference>
<dbReference type="SUPFAM" id="SSF51905">
    <property type="entry name" value="FAD/NAD(P)-binding domain"/>
    <property type="match status" value="1"/>
</dbReference>
<keyword evidence="7" id="KW-1185">Reference proteome</keyword>
<feature type="domain" description="FAD/NAD(P)-binding" evidence="5">
    <location>
        <begin position="6"/>
        <end position="314"/>
    </location>
</feature>
<dbReference type="OrthoDB" id="9776382at2"/>
<dbReference type="Pfam" id="PF02852">
    <property type="entry name" value="Pyr_redox_dim"/>
    <property type="match status" value="1"/>
</dbReference>
<dbReference type="RefSeq" id="WP_093423422.1">
    <property type="nucleotide sequence ID" value="NZ_FOXA01000012.1"/>
</dbReference>
<gene>
    <name evidence="6" type="ORF">SAMN04488047_11282</name>
</gene>
<dbReference type="PRINTS" id="PR00368">
    <property type="entry name" value="FADPNR"/>
</dbReference>
<dbReference type="InterPro" id="IPR023753">
    <property type="entry name" value="FAD/NAD-binding_dom"/>
</dbReference>
<comment type="cofactor">
    <cofactor evidence="1">
        <name>FAD</name>
        <dbReference type="ChEBI" id="CHEBI:57692"/>
    </cofactor>
</comment>
<reference evidence="6 7" key="1">
    <citation type="submission" date="2016-10" db="EMBL/GenBank/DDBJ databases">
        <authorList>
            <person name="de Groot N.N."/>
        </authorList>
    </citation>
    <scope>NUCLEOTIDE SEQUENCE [LARGE SCALE GENOMIC DNA]</scope>
    <source>
        <strain evidence="6 7">DSM 19547</strain>
    </source>
</reference>
<name>A0A1I5T043_9RHOB</name>
<keyword evidence="3" id="KW-0274">FAD</keyword>
<proteinExistence type="predicted"/>
<evidence type="ECO:0000259" key="5">
    <source>
        <dbReference type="Pfam" id="PF07992"/>
    </source>
</evidence>
<dbReference type="AlphaFoldDB" id="A0A1I5T043"/>
<dbReference type="InterPro" id="IPR004099">
    <property type="entry name" value="Pyr_nucl-diS_OxRdtase_dimer"/>
</dbReference>
<dbReference type="STRING" id="441119.SAMN04488047_11282"/>
<keyword evidence="2" id="KW-0285">Flavoprotein</keyword>
<dbReference type="Gene3D" id="3.30.390.30">
    <property type="match status" value="1"/>
</dbReference>
<dbReference type="Pfam" id="PF07992">
    <property type="entry name" value="Pyr_redox_2"/>
    <property type="match status" value="1"/>
</dbReference>
<sequence length="471" mass="50034">MKESAEIVIVGSGTAGLSALREVRRHTDDVLLINHGGWGTTCAAVGCMPSKALIEAADAFHRRTCFEEFGIRGGDALRADIPAVLERVRRLRDDFVKGPESVRTELRDRAISGFARLLGPDRVEVDGRQIRARRIILATGSHPIVPKPWQRFGDRILTSDTIFEQRDLPKRLAVIGLGPLGIELAQAVARLGVEVAGFDGNDSIGGVGDPEVQKAAARTIGAEFPLHLGQDAEVTEDGDALRVTAGDASFTTHAVLAALGRAPNVEGLGLETLGVPLDDHGLPEVSPATLRIGDLPVWLVGDANGARPILHEAADDGHIAGRLASSARESGFQRRTNLSIVFTEPNIAQVGRTWRDHGGEGLIVGAADFPRQGRARTACRDAGVLRLYAEPESGRLVGAEMCCPGAEHMAHLLALAIEAGQTVGCMLSMPFYHPTLEEGVRTALRALSRQLPGLGGSDLAECPDIGIEALD</sequence>
<evidence type="ECO:0000256" key="2">
    <source>
        <dbReference type="ARBA" id="ARBA00022630"/>
    </source>
</evidence>
<evidence type="ECO:0000256" key="3">
    <source>
        <dbReference type="ARBA" id="ARBA00022827"/>
    </source>
</evidence>